<dbReference type="Pfam" id="PF00067">
    <property type="entry name" value="p450"/>
    <property type="match status" value="1"/>
</dbReference>
<dbReference type="GeneID" id="25261690"/>
<dbReference type="InterPro" id="IPR050121">
    <property type="entry name" value="Cytochrome_P450_monoxygenase"/>
</dbReference>
<dbReference type="RefSeq" id="XP_013242226.1">
    <property type="nucleotide sequence ID" value="XM_013386772.1"/>
</dbReference>
<evidence type="ECO:0000313" key="9">
    <source>
        <dbReference type="Proteomes" id="UP000027361"/>
    </source>
</evidence>
<keyword evidence="3 6" id="KW-0479">Metal-binding</keyword>
<protein>
    <submittedName>
        <fullName evidence="8">Cytochrome P450</fullName>
    </submittedName>
</protein>
<keyword evidence="7" id="KW-0812">Transmembrane</keyword>
<dbReference type="HOGENOM" id="CLU_001570_5_11_1"/>
<keyword evidence="7" id="KW-0472">Membrane</keyword>
<keyword evidence="9" id="KW-1185">Reference proteome</keyword>
<evidence type="ECO:0000256" key="6">
    <source>
        <dbReference type="PIRSR" id="PIRSR602403-1"/>
    </source>
</evidence>
<dbReference type="PANTHER" id="PTHR24305:SF166">
    <property type="entry name" value="CYTOCHROME P450 12A4, MITOCHONDRIAL-RELATED"/>
    <property type="match status" value="1"/>
</dbReference>
<evidence type="ECO:0000256" key="3">
    <source>
        <dbReference type="ARBA" id="ARBA00022723"/>
    </source>
</evidence>
<gene>
    <name evidence="8" type="ORF">K437DRAFT_155440</name>
</gene>
<keyword evidence="6" id="KW-0349">Heme</keyword>
<dbReference type="Proteomes" id="UP000027361">
    <property type="component" value="Unassembled WGS sequence"/>
</dbReference>
<evidence type="ECO:0000256" key="5">
    <source>
        <dbReference type="ARBA" id="ARBA00023004"/>
    </source>
</evidence>
<evidence type="ECO:0000256" key="4">
    <source>
        <dbReference type="ARBA" id="ARBA00023002"/>
    </source>
</evidence>
<comment type="cofactor">
    <cofactor evidence="1 6">
        <name>heme</name>
        <dbReference type="ChEBI" id="CHEBI:30413"/>
    </cofactor>
</comment>
<dbReference type="PRINTS" id="PR00385">
    <property type="entry name" value="P450"/>
</dbReference>
<dbReference type="PRINTS" id="PR00465">
    <property type="entry name" value="EP450IV"/>
</dbReference>
<comment type="similarity">
    <text evidence="2">Belongs to the cytochrome P450 family.</text>
</comment>
<dbReference type="InterPro" id="IPR002403">
    <property type="entry name" value="Cyt_P450_E_grp-IV"/>
</dbReference>
<evidence type="ECO:0000256" key="2">
    <source>
        <dbReference type="ARBA" id="ARBA00010617"/>
    </source>
</evidence>
<dbReference type="InterPro" id="IPR036396">
    <property type="entry name" value="Cyt_P450_sf"/>
</dbReference>
<name>A0A066VW01_TILAU</name>
<organism evidence="8 9">
    <name type="scientific">Tilletiaria anomala (strain ATCC 24038 / CBS 436.72 / UBC 951)</name>
    <dbReference type="NCBI Taxonomy" id="1037660"/>
    <lineage>
        <taxon>Eukaryota</taxon>
        <taxon>Fungi</taxon>
        <taxon>Dikarya</taxon>
        <taxon>Basidiomycota</taxon>
        <taxon>Ustilaginomycotina</taxon>
        <taxon>Exobasidiomycetes</taxon>
        <taxon>Georgefischeriales</taxon>
        <taxon>Tilletiariaceae</taxon>
        <taxon>Tilletiaria</taxon>
    </lineage>
</organism>
<dbReference type="InterPro" id="IPR001128">
    <property type="entry name" value="Cyt_P450"/>
</dbReference>
<evidence type="ECO:0000313" key="8">
    <source>
        <dbReference type="EMBL" id="KDN42989.1"/>
    </source>
</evidence>
<feature type="binding site" description="axial binding residue" evidence="6">
    <location>
        <position position="557"/>
    </location>
    <ligand>
        <name>heme</name>
        <dbReference type="ChEBI" id="CHEBI:30413"/>
    </ligand>
    <ligandPart>
        <name>Fe</name>
        <dbReference type="ChEBI" id="CHEBI:18248"/>
    </ligandPart>
</feature>
<dbReference type="GO" id="GO:0016705">
    <property type="term" value="F:oxidoreductase activity, acting on paired donors, with incorporation or reduction of molecular oxygen"/>
    <property type="evidence" value="ECO:0007669"/>
    <property type="project" value="InterPro"/>
</dbReference>
<keyword evidence="5 6" id="KW-0408">Iron</keyword>
<dbReference type="OMA" id="LMMRANM"/>
<accession>A0A066VW01</accession>
<dbReference type="AlphaFoldDB" id="A0A066VW01"/>
<feature type="transmembrane region" description="Helical" evidence="7">
    <location>
        <begin position="21"/>
        <end position="44"/>
    </location>
</feature>
<dbReference type="PANTHER" id="PTHR24305">
    <property type="entry name" value="CYTOCHROME P450"/>
    <property type="match status" value="1"/>
</dbReference>
<keyword evidence="7" id="KW-1133">Transmembrane helix</keyword>
<dbReference type="STRING" id="1037660.A0A066VW01"/>
<dbReference type="GO" id="GO:0004497">
    <property type="term" value="F:monooxygenase activity"/>
    <property type="evidence" value="ECO:0007669"/>
    <property type="project" value="InterPro"/>
</dbReference>
<dbReference type="SUPFAM" id="SSF48264">
    <property type="entry name" value="Cytochrome P450"/>
    <property type="match status" value="1"/>
</dbReference>
<dbReference type="Gene3D" id="1.10.630.10">
    <property type="entry name" value="Cytochrome P450"/>
    <property type="match status" value="1"/>
</dbReference>
<keyword evidence="4" id="KW-0560">Oxidoreductase</keyword>
<proteinExistence type="inferred from homology"/>
<comment type="caution">
    <text evidence="8">The sequence shown here is derived from an EMBL/GenBank/DDBJ whole genome shotgun (WGS) entry which is preliminary data.</text>
</comment>
<evidence type="ECO:0000256" key="1">
    <source>
        <dbReference type="ARBA" id="ARBA00001971"/>
    </source>
</evidence>
<dbReference type="OrthoDB" id="1470350at2759"/>
<dbReference type="GO" id="GO:0005506">
    <property type="term" value="F:iron ion binding"/>
    <property type="evidence" value="ECO:0007669"/>
    <property type="project" value="InterPro"/>
</dbReference>
<dbReference type="InParanoid" id="A0A066VW01"/>
<evidence type="ECO:0000256" key="7">
    <source>
        <dbReference type="SAM" id="Phobius"/>
    </source>
</evidence>
<sequence length="617" mass="69398">MERSMPDSHIMSSSSTLLWQLARAVGLLATLPFGALVLFAVYLLTRCLARFAAVNLLCLERYKDIPAPRHESRWYTLPIFGDLHKIRDAPTGEAHLQWMRETRSDVLVYRHLFYAPRLLLVDPKAMMHVLSAQHSYSFPKPQQLRDLLASMLGNGVLVVEGDVHKRQRKILQPAFGVSAIRNLTPTFFKHSENLVSRLGQIIDETTGPAPKAFLPGQSDASAQASEAHRPVLNVSHWLSRATLDIIGEAGFNWSFNSIKQDGEELDEVSEAFKATLLFGPPSPLFFLKSLLQTKPSLQWLKHLELPRERSFREAYAVLERTSQVIIAQKRRQILQEMHGVHEKGSKLEINKADWEAQGHDAAGGKDLLMLMMRSNMSSDIRESERLSDAELLGQMTTLLLAGHETTATLISWALHELSLRPDVQAKLRAEAREYMAGRDELSFDELSSLPYLDAVVKETLRFSSPIPSTRRVCEKDTVLPLSKAYPRRDGKGTFDSVVMKKGDEVLIPIFLINTSEAIWGPDALTFKPERWTDVPQSAKESGMPLQMLSFLSGPRGCIGNRFALAEGKALLLRLVLAFQFEPVDGWELERTQSVVMRARVKGQEHLGAQMPLRISRV</sequence>
<dbReference type="GO" id="GO:0020037">
    <property type="term" value="F:heme binding"/>
    <property type="evidence" value="ECO:0007669"/>
    <property type="project" value="InterPro"/>
</dbReference>
<dbReference type="CDD" id="cd11069">
    <property type="entry name" value="CYP_FUM15-like"/>
    <property type="match status" value="1"/>
</dbReference>
<dbReference type="EMBL" id="JMSN01000065">
    <property type="protein sequence ID" value="KDN42989.1"/>
    <property type="molecule type" value="Genomic_DNA"/>
</dbReference>
<reference evidence="8 9" key="1">
    <citation type="submission" date="2014-05" db="EMBL/GenBank/DDBJ databases">
        <title>Draft genome sequence of a rare smut relative, Tilletiaria anomala UBC 951.</title>
        <authorList>
            <consortium name="DOE Joint Genome Institute"/>
            <person name="Toome M."/>
            <person name="Kuo A."/>
            <person name="Henrissat B."/>
            <person name="Lipzen A."/>
            <person name="Tritt A."/>
            <person name="Yoshinaga Y."/>
            <person name="Zane M."/>
            <person name="Barry K."/>
            <person name="Grigoriev I.V."/>
            <person name="Spatafora J.W."/>
            <person name="Aimea M.C."/>
        </authorList>
    </citation>
    <scope>NUCLEOTIDE SEQUENCE [LARGE SCALE GENOMIC DNA]</scope>
    <source>
        <strain evidence="8 9">UBC 951</strain>
    </source>
</reference>